<dbReference type="SMART" id="SM00014">
    <property type="entry name" value="acidPPc"/>
    <property type="match status" value="1"/>
</dbReference>
<dbReference type="Proteomes" id="UP000460318">
    <property type="component" value="Unassembled WGS sequence"/>
</dbReference>
<keyword evidence="4" id="KW-1185">Reference proteome</keyword>
<gene>
    <name evidence="3" type="ORF">GRF59_08460</name>
</gene>
<protein>
    <submittedName>
        <fullName evidence="3">Phosphatase PAP2 family protein</fullName>
    </submittedName>
</protein>
<dbReference type="SUPFAM" id="SSF48317">
    <property type="entry name" value="Acid phosphatase/Vanadium-dependent haloperoxidase"/>
    <property type="match status" value="1"/>
</dbReference>
<reference evidence="3 4" key="1">
    <citation type="submission" date="2019-12" db="EMBL/GenBank/DDBJ databases">
        <title>Paenibacillus sp. nov., an endophytic bacterium isolated from the stem of Dendrobium.</title>
        <authorList>
            <person name="Zhao R."/>
        </authorList>
    </citation>
    <scope>NUCLEOTIDE SEQUENCE [LARGE SCALE GENOMIC DNA]</scope>
    <source>
        <strain evidence="3 4">HJL G12</strain>
    </source>
</reference>
<dbReference type="Pfam" id="PF01569">
    <property type="entry name" value="PAP2"/>
    <property type="match status" value="1"/>
</dbReference>
<comment type="caution">
    <text evidence="3">The sequence shown here is derived from an EMBL/GenBank/DDBJ whole genome shotgun (WGS) entry which is preliminary data.</text>
</comment>
<dbReference type="CDD" id="cd03392">
    <property type="entry name" value="PAP2_like_2"/>
    <property type="match status" value="1"/>
</dbReference>
<feature type="transmembrane region" description="Helical" evidence="1">
    <location>
        <begin position="12"/>
        <end position="36"/>
    </location>
</feature>
<feature type="transmembrane region" description="Helical" evidence="1">
    <location>
        <begin position="191"/>
        <end position="209"/>
    </location>
</feature>
<proteinExistence type="predicted"/>
<dbReference type="InterPro" id="IPR036938">
    <property type="entry name" value="PAP2/HPO_sf"/>
</dbReference>
<name>A0A7X3IKF3_9BACL</name>
<keyword evidence="1" id="KW-0812">Transmembrane</keyword>
<feature type="transmembrane region" description="Helical" evidence="1">
    <location>
        <begin position="56"/>
        <end position="83"/>
    </location>
</feature>
<evidence type="ECO:0000313" key="4">
    <source>
        <dbReference type="Proteomes" id="UP000460318"/>
    </source>
</evidence>
<sequence>MNLHQNRLRKLTMTSLILGVFFIIMTILIVTNHIAWFDNAVISAVQGMETGWLTSFMKVFTFIGSSLMAVVLSALAFFFLMIVMKHRRELIMFVVAVGGSEIWNLILKNIIQRARPNTHRLIEISGFSFPSGHSMAAFSLYGAITFLLWRHIPSFAGRIAMIIIGVALTLLIGISRIYLGVHYPSDVLGGYLASGTWLMISIVLFEKYWRQPRNIK</sequence>
<dbReference type="RefSeq" id="WP_160497148.1">
    <property type="nucleotide sequence ID" value="NZ_WUBI01000001.1"/>
</dbReference>
<dbReference type="PANTHER" id="PTHR14969">
    <property type="entry name" value="SPHINGOSINE-1-PHOSPHATE PHOSPHOHYDROLASE"/>
    <property type="match status" value="1"/>
</dbReference>
<keyword evidence="1" id="KW-1133">Transmembrane helix</keyword>
<dbReference type="EMBL" id="WUBI01000001">
    <property type="protein sequence ID" value="MWV43667.1"/>
    <property type="molecule type" value="Genomic_DNA"/>
</dbReference>
<accession>A0A7X3IKF3</accession>
<evidence type="ECO:0000313" key="3">
    <source>
        <dbReference type="EMBL" id="MWV43667.1"/>
    </source>
</evidence>
<feature type="transmembrane region" description="Helical" evidence="1">
    <location>
        <begin position="161"/>
        <end position="179"/>
    </location>
</feature>
<evidence type="ECO:0000259" key="2">
    <source>
        <dbReference type="SMART" id="SM00014"/>
    </source>
</evidence>
<feature type="transmembrane region" description="Helical" evidence="1">
    <location>
        <begin position="131"/>
        <end position="149"/>
    </location>
</feature>
<keyword evidence="1" id="KW-0472">Membrane</keyword>
<dbReference type="Gene3D" id="1.20.144.10">
    <property type="entry name" value="Phosphatidic acid phosphatase type 2/haloperoxidase"/>
    <property type="match status" value="2"/>
</dbReference>
<feature type="transmembrane region" description="Helical" evidence="1">
    <location>
        <begin position="90"/>
        <end position="111"/>
    </location>
</feature>
<dbReference type="InterPro" id="IPR000326">
    <property type="entry name" value="PAP2/HPO"/>
</dbReference>
<evidence type="ECO:0000256" key="1">
    <source>
        <dbReference type="SAM" id="Phobius"/>
    </source>
</evidence>
<dbReference type="AlphaFoldDB" id="A0A7X3IKF3"/>
<dbReference type="PANTHER" id="PTHR14969:SF13">
    <property type="entry name" value="AT30094P"/>
    <property type="match status" value="1"/>
</dbReference>
<feature type="domain" description="Phosphatidic acid phosphatase type 2/haloperoxidase" evidence="2">
    <location>
        <begin position="90"/>
        <end position="202"/>
    </location>
</feature>
<organism evidence="3 4">
    <name type="scientific">Paenibacillus dendrobii</name>
    <dbReference type="NCBI Taxonomy" id="2691084"/>
    <lineage>
        <taxon>Bacteria</taxon>
        <taxon>Bacillati</taxon>
        <taxon>Bacillota</taxon>
        <taxon>Bacilli</taxon>
        <taxon>Bacillales</taxon>
        <taxon>Paenibacillaceae</taxon>
        <taxon>Paenibacillus</taxon>
    </lineage>
</organism>